<dbReference type="EMBL" id="QWZQ01000034">
    <property type="protein sequence ID" value="RRK09966.1"/>
    <property type="molecule type" value="Genomic_DNA"/>
</dbReference>
<dbReference type="Proteomes" id="UP000283633">
    <property type="component" value="Unassembled WGS sequence"/>
</dbReference>
<reference evidence="2 3" key="1">
    <citation type="submission" date="2018-08" db="EMBL/GenBank/DDBJ databases">
        <title>Genome Lactobacillus garii FI11369.</title>
        <authorList>
            <person name="Diaz M."/>
            <person name="Narbad A."/>
        </authorList>
    </citation>
    <scope>NUCLEOTIDE SEQUENCE [LARGE SCALE GENOMIC DNA]</scope>
    <source>
        <strain evidence="2 3">FI11369</strain>
    </source>
</reference>
<dbReference type="InterPro" id="IPR016181">
    <property type="entry name" value="Acyl_CoA_acyltransferase"/>
</dbReference>
<comment type="caution">
    <text evidence="2">The sequence shown here is derived from an EMBL/GenBank/DDBJ whole genome shotgun (WGS) entry which is preliminary data.</text>
</comment>
<name>A0A426D5P2_9LACO</name>
<proteinExistence type="predicted"/>
<dbReference type="PANTHER" id="PTHR43617">
    <property type="entry name" value="L-AMINO ACID N-ACETYLTRANSFERASE"/>
    <property type="match status" value="1"/>
</dbReference>
<evidence type="ECO:0000313" key="3">
    <source>
        <dbReference type="Proteomes" id="UP000283633"/>
    </source>
</evidence>
<evidence type="ECO:0000313" key="2">
    <source>
        <dbReference type="EMBL" id="RRK09966.1"/>
    </source>
</evidence>
<sequence>MNAQTITIRNERPADYLAVEQMTRRAFWNLYVPGCIEHYLVRVLRQHADFILELDLVAELNGTVIGNVMYTKAQLTDERGHVKPILTFGPLCVAPEYQRQGVGKRLLNRSFTLARAMGYDTIVIFGMPSNYVSRGFESCLKHQVANADGSYPAAMMVKQLVPHVLAGHSWTYTESRAMEIDLAAAAAYDATLPPLPKHWQPSQEEFEIISKATLHETAEN</sequence>
<dbReference type="AlphaFoldDB" id="A0A426D5P2"/>
<dbReference type="Pfam" id="PF00583">
    <property type="entry name" value="Acetyltransf_1"/>
    <property type="match status" value="1"/>
</dbReference>
<dbReference type="Gene3D" id="3.40.630.30">
    <property type="match status" value="1"/>
</dbReference>
<dbReference type="SUPFAM" id="SSF55729">
    <property type="entry name" value="Acyl-CoA N-acyltransferases (Nat)"/>
    <property type="match status" value="1"/>
</dbReference>
<dbReference type="OrthoDB" id="9797178at2"/>
<keyword evidence="2" id="KW-0808">Transferase</keyword>
<dbReference type="PROSITE" id="PS51186">
    <property type="entry name" value="GNAT"/>
    <property type="match status" value="1"/>
</dbReference>
<keyword evidence="3" id="KW-1185">Reference proteome</keyword>
<gene>
    <name evidence="2" type="ORF">D1831_09980</name>
</gene>
<feature type="domain" description="N-acetyltransferase" evidence="1">
    <location>
        <begin position="6"/>
        <end position="158"/>
    </location>
</feature>
<dbReference type="PANTHER" id="PTHR43617:SF2">
    <property type="entry name" value="UPF0039 PROTEIN SLL0451"/>
    <property type="match status" value="1"/>
</dbReference>
<accession>A0A426D5P2</accession>
<dbReference type="InterPro" id="IPR000182">
    <property type="entry name" value="GNAT_dom"/>
</dbReference>
<organism evidence="2 3">
    <name type="scientific">Lactiplantibacillus garii</name>
    <dbReference type="NCBI Taxonomy" id="2306423"/>
    <lineage>
        <taxon>Bacteria</taxon>
        <taxon>Bacillati</taxon>
        <taxon>Bacillota</taxon>
        <taxon>Bacilli</taxon>
        <taxon>Lactobacillales</taxon>
        <taxon>Lactobacillaceae</taxon>
        <taxon>Lactiplantibacillus</taxon>
    </lineage>
</organism>
<dbReference type="GO" id="GO:0016747">
    <property type="term" value="F:acyltransferase activity, transferring groups other than amino-acyl groups"/>
    <property type="evidence" value="ECO:0007669"/>
    <property type="project" value="InterPro"/>
</dbReference>
<dbReference type="CDD" id="cd04301">
    <property type="entry name" value="NAT_SF"/>
    <property type="match status" value="1"/>
</dbReference>
<protein>
    <submittedName>
        <fullName evidence="2">N-acetyltransferase</fullName>
    </submittedName>
</protein>
<evidence type="ECO:0000259" key="1">
    <source>
        <dbReference type="PROSITE" id="PS51186"/>
    </source>
</evidence>
<dbReference type="InterPro" id="IPR050276">
    <property type="entry name" value="MshD_Acetyltransferase"/>
</dbReference>